<name>A0A087US92_STEMI</name>
<dbReference type="Proteomes" id="UP000054359">
    <property type="component" value="Unassembled WGS sequence"/>
</dbReference>
<proteinExistence type="predicted"/>
<dbReference type="EMBL" id="KK121328">
    <property type="protein sequence ID" value="KFM80231.1"/>
    <property type="molecule type" value="Genomic_DNA"/>
</dbReference>
<feature type="non-terminal residue" evidence="1">
    <location>
        <position position="36"/>
    </location>
</feature>
<sequence>MTSKDNFQQFLDKKQYSRNGVRRYEWIFGKTFLSTG</sequence>
<evidence type="ECO:0000313" key="2">
    <source>
        <dbReference type="Proteomes" id="UP000054359"/>
    </source>
</evidence>
<protein>
    <submittedName>
        <fullName evidence="1">Uncharacterized protein</fullName>
    </submittedName>
</protein>
<evidence type="ECO:0000313" key="1">
    <source>
        <dbReference type="EMBL" id="KFM80231.1"/>
    </source>
</evidence>
<reference evidence="1 2" key="1">
    <citation type="submission" date="2013-11" db="EMBL/GenBank/DDBJ databases">
        <title>Genome sequencing of Stegodyphus mimosarum.</title>
        <authorList>
            <person name="Bechsgaard J."/>
        </authorList>
    </citation>
    <scope>NUCLEOTIDE SEQUENCE [LARGE SCALE GENOMIC DNA]</scope>
</reference>
<organism evidence="1 2">
    <name type="scientific">Stegodyphus mimosarum</name>
    <name type="common">African social velvet spider</name>
    <dbReference type="NCBI Taxonomy" id="407821"/>
    <lineage>
        <taxon>Eukaryota</taxon>
        <taxon>Metazoa</taxon>
        <taxon>Ecdysozoa</taxon>
        <taxon>Arthropoda</taxon>
        <taxon>Chelicerata</taxon>
        <taxon>Arachnida</taxon>
        <taxon>Araneae</taxon>
        <taxon>Araneomorphae</taxon>
        <taxon>Entelegynae</taxon>
        <taxon>Eresoidea</taxon>
        <taxon>Eresidae</taxon>
        <taxon>Stegodyphus</taxon>
    </lineage>
</organism>
<accession>A0A087US92</accession>
<keyword evidence="2" id="KW-1185">Reference proteome</keyword>
<dbReference type="OrthoDB" id="8300214at2759"/>
<dbReference type="AlphaFoldDB" id="A0A087US92"/>
<gene>
    <name evidence="1" type="ORF">X975_01113</name>
</gene>